<dbReference type="GO" id="GO:0000976">
    <property type="term" value="F:transcription cis-regulatory region binding"/>
    <property type="evidence" value="ECO:0007669"/>
    <property type="project" value="TreeGrafter"/>
</dbReference>
<protein>
    <recommendedName>
        <fullName evidence="7">Zn(2)-C6 fungal-type domain-containing protein</fullName>
    </recommendedName>
</protein>
<dbReference type="PANTHER" id="PTHR31845">
    <property type="entry name" value="FINGER DOMAIN PROTEIN, PUTATIVE-RELATED"/>
    <property type="match status" value="1"/>
</dbReference>
<dbReference type="Proteomes" id="UP000000709">
    <property type="component" value="Unassembled WGS sequence"/>
</dbReference>
<feature type="compositionally biased region" description="Polar residues" evidence="6">
    <location>
        <begin position="12"/>
        <end position="50"/>
    </location>
</feature>
<sequence length="870" mass="97021">MLHQPALKPGSVTDTTDFSIRSSDTPVSNFDTQSESFNQPDESVASTNGGDSKKQKSTRRSVACKSCHSLKVKCTPADPNNPGGTCIRCLNGRRKCEIDLNQTRKRRKKADILGARQNAAAAAAASASANAAANSNAGESPNAPTVSSPLNESEPDNEVARLRQRVKQLEAQLAQRHNHQHARKASLNSTSDTISEVNSPPFVSKYDLEREVTILVESSTTKLSDLTQELNAVAGQRTALLRNGTTIDMVSSGLITIGEAEERMDVYRNKIYALNPIVEIPLSLSVDEFRKKQPFLFNAVMSVSNALYSKTGSIEHALRIDNEAIRTVTFEIMVAGTKSDELIKSCLILCLWYNSPELFRQRRYHLLNTICVSLLHDLGIISRRTYSFREVQLGADPSKGNTEYRSLILIIYFTTVSICLILRRTIYVKWTPYVEECCSILENSPEPRYRNLALFSRLNHCLDKIHHILHAPEISETRTSTSSYIIHDLQKQLTVIRVKIADDDHANLAYYFSVEAYLHEPCLTNIFTSEDSEKGVKLNDNAVKSISNCTSSCLNALDEFNHLTSEQVAAIPLFYGCRIIYTAGMLLRLRYLILSLPSLIEKDLVPRHAVTAIQRTSKLVEQANLMHPTNHFLKKTRLVLQLFIQTYATEVQDLLRKSGETPQNFKPNENEINEMEKLVSMYQSHAKANRKSLLTDEPERVGSSVPLDILSYAASVRRESSNVQQHLQPLFPQPEPMRTGGDAGSSKVSPSHYSFRGINSGVGFNIGNPAFNGQGQPMMPLSESQQHDLSRMPSVSTGAIDPTMNNSNMGRNSLSFSHNLAHPDHLESSYMTLNDEFWADLLSADADRLNFSNNNANTAQLNDEVFFMKN</sequence>
<keyword evidence="5" id="KW-0539">Nucleus</keyword>
<dbReference type="PROSITE" id="PS50048">
    <property type="entry name" value="ZN2_CY6_FUNGAL_2"/>
    <property type="match status" value="1"/>
</dbReference>
<feature type="domain" description="Zn(2)-C6 fungal-type" evidence="7">
    <location>
        <begin position="63"/>
        <end position="98"/>
    </location>
</feature>
<gene>
    <name evidence="8" type="ORF">SPAPADRAFT_145213</name>
</gene>
<evidence type="ECO:0000313" key="8">
    <source>
        <dbReference type="EMBL" id="EGW34766.1"/>
    </source>
</evidence>
<evidence type="ECO:0000256" key="4">
    <source>
        <dbReference type="ARBA" id="ARBA00023163"/>
    </source>
</evidence>
<evidence type="ECO:0000259" key="7">
    <source>
        <dbReference type="PROSITE" id="PS50048"/>
    </source>
</evidence>
<evidence type="ECO:0000256" key="5">
    <source>
        <dbReference type="ARBA" id="ARBA00023242"/>
    </source>
</evidence>
<keyword evidence="9" id="KW-1185">Reference proteome</keyword>
<proteinExistence type="predicted"/>
<organism evidence="9">
    <name type="scientific">Spathaspora passalidarum (strain NRRL Y-27907 / 11-Y1)</name>
    <dbReference type="NCBI Taxonomy" id="619300"/>
    <lineage>
        <taxon>Eukaryota</taxon>
        <taxon>Fungi</taxon>
        <taxon>Dikarya</taxon>
        <taxon>Ascomycota</taxon>
        <taxon>Saccharomycotina</taxon>
        <taxon>Pichiomycetes</taxon>
        <taxon>Debaryomycetaceae</taxon>
        <taxon>Spathaspora</taxon>
    </lineage>
</organism>
<dbReference type="OMA" id="IYMHEIG"/>
<dbReference type="SUPFAM" id="SSF57701">
    <property type="entry name" value="Zn2/Cys6 DNA-binding domain"/>
    <property type="match status" value="1"/>
</dbReference>
<reference evidence="8 9" key="1">
    <citation type="journal article" date="2011" name="Proc. Natl. Acad. Sci. U.S.A.">
        <title>Comparative genomics of xylose-fermenting fungi for enhanced biofuel production.</title>
        <authorList>
            <person name="Wohlbach D.J."/>
            <person name="Kuo A."/>
            <person name="Sato T.K."/>
            <person name="Potts K.M."/>
            <person name="Salamov A.A."/>
            <person name="LaButti K.M."/>
            <person name="Sun H."/>
            <person name="Clum A."/>
            <person name="Pangilinan J.L."/>
            <person name="Lindquist E.A."/>
            <person name="Lucas S."/>
            <person name="Lapidus A."/>
            <person name="Jin M."/>
            <person name="Gunawan C."/>
            <person name="Balan V."/>
            <person name="Dale B.E."/>
            <person name="Jeffries T.W."/>
            <person name="Zinkel R."/>
            <person name="Barry K.W."/>
            <person name="Grigoriev I.V."/>
            <person name="Gasch A.P."/>
        </authorList>
    </citation>
    <scope>NUCLEOTIDE SEQUENCE [LARGE SCALE GENOMIC DNA]</scope>
    <source>
        <strain evidence="9">NRRL Y-27907 / 11-Y1</strain>
    </source>
</reference>
<feature type="region of interest" description="Disordered" evidence="6">
    <location>
        <begin position="1"/>
        <end position="60"/>
    </location>
</feature>
<evidence type="ECO:0000256" key="3">
    <source>
        <dbReference type="ARBA" id="ARBA00023125"/>
    </source>
</evidence>
<dbReference type="AlphaFoldDB" id="G3AEK6"/>
<dbReference type="GeneID" id="18870676"/>
<feature type="region of interest" description="Disordered" evidence="6">
    <location>
        <begin position="730"/>
        <end position="752"/>
    </location>
</feature>
<accession>G3AEK6</accession>
<dbReference type="eggNOG" id="ENOG502QRSG">
    <property type="taxonomic scope" value="Eukaryota"/>
</dbReference>
<evidence type="ECO:0000256" key="6">
    <source>
        <dbReference type="SAM" id="MobiDB-lite"/>
    </source>
</evidence>
<evidence type="ECO:0000313" key="9">
    <source>
        <dbReference type="Proteomes" id="UP000000709"/>
    </source>
</evidence>
<dbReference type="PANTHER" id="PTHR31845:SF10">
    <property type="entry name" value="ZN(II)2CYS6 TRANSCRIPTION FACTOR (EUROFUNG)"/>
    <property type="match status" value="1"/>
</dbReference>
<dbReference type="Gene3D" id="4.10.240.10">
    <property type="entry name" value="Zn(2)-C6 fungal-type DNA-binding domain"/>
    <property type="match status" value="1"/>
</dbReference>
<feature type="region of interest" description="Disordered" evidence="6">
    <location>
        <begin position="132"/>
        <end position="159"/>
    </location>
</feature>
<evidence type="ECO:0000256" key="1">
    <source>
        <dbReference type="ARBA" id="ARBA00004123"/>
    </source>
</evidence>
<dbReference type="HOGENOM" id="CLU_004837_1_0_1"/>
<dbReference type="GO" id="GO:0008270">
    <property type="term" value="F:zinc ion binding"/>
    <property type="evidence" value="ECO:0007669"/>
    <property type="project" value="InterPro"/>
</dbReference>
<dbReference type="InParanoid" id="G3AEK6"/>
<name>G3AEK6_SPAPN</name>
<dbReference type="SMART" id="SM00066">
    <property type="entry name" value="GAL4"/>
    <property type="match status" value="1"/>
</dbReference>
<dbReference type="GO" id="GO:0000981">
    <property type="term" value="F:DNA-binding transcription factor activity, RNA polymerase II-specific"/>
    <property type="evidence" value="ECO:0007669"/>
    <property type="project" value="InterPro"/>
</dbReference>
<dbReference type="EMBL" id="GL996499">
    <property type="protein sequence ID" value="EGW34766.1"/>
    <property type="molecule type" value="Genomic_DNA"/>
</dbReference>
<dbReference type="InterPro" id="IPR036864">
    <property type="entry name" value="Zn2-C6_fun-type_DNA-bd_sf"/>
</dbReference>
<evidence type="ECO:0000256" key="2">
    <source>
        <dbReference type="ARBA" id="ARBA00023015"/>
    </source>
</evidence>
<keyword evidence="4" id="KW-0804">Transcription</keyword>
<dbReference type="KEGG" id="spaa:SPAPADRAFT_145213"/>
<dbReference type="FunCoup" id="G3AEK6">
    <property type="interactions" value="226"/>
</dbReference>
<keyword evidence="3" id="KW-0238">DNA-binding</keyword>
<comment type="subcellular location">
    <subcellularLocation>
        <location evidence="1">Nucleus</location>
    </subcellularLocation>
</comment>
<dbReference type="PROSITE" id="PS00463">
    <property type="entry name" value="ZN2_CY6_FUNGAL_1"/>
    <property type="match status" value="1"/>
</dbReference>
<dbReference type="InterPro" id="IPR051089">
    <property type="entry name" value="prtT"/>
</dbReference>
<dbReference type="OrthoDB" id="4454541at2759"/>
<dbReference type="STRING" id="619300.G3AEK6"/>
<dbReference type="CDD" id="cd00067">
    <property type="entry name" value="GAL4"/>
    <property type="match status" value="1"/>
</dbReference>
<feature type="compositionally biased region" description="Polar residues" evidence="6">
    <location>
        <begin position="138"/>
        <end position="151"/>
    </location>
</feature>
<dbReference type="RefSeq" id="XP_007372178.1">
    <property type="nucleotide sequence ID" value="XM_007372116.1"/>
</dbReference>
<dbReference type="InterPro" id="IPR001138">
    <property type="entry name" value="Zn2Cys6_DnaBD"/>
</dbReference>
<keyword evidence="2" id="KW-0805">Transcription regulation</keyword>
<dbReference type="GO" id="GO:0005634">
    <property type="term" value="C:nucleus"/>
    <property type="evidence" value="ECO:0007669"/>
    <property type="project" value="UniProtKB-SubCell"/>
</dbReference>